<evidence type="ECO:0000313" key="3">
    <source>
        <dbReference type="EMBL" id="CAA7031044.1"/>
    </source>
</evidence>
<protein>
    <submittedName>
        <fullName evidence="3">Uncharacterized protein</fullName>
    </submittedName>
</protein>
<keyword evidence="2" id="KW-0325">Glycoprotein</keyword>
<name>A0A6D2IV22_9BRAS</name>
<dbReference type="EMBL" id="CACVBM020001101">
    <property type="protein sequence ID" value="CAA7031044.1"/>
    <property type="molecule type" value="Genomic_DNA"/>
</dbReference>
<gene>
    <name evidence="3" type="ORF">MERR_LOCUS18279</name>
</gene>
<accession>A0A6D2IV22</accession>
<dbReference type="AlphaFoldDB" id="A0A6D2IV22"/>
<comment type="caution">
    <text evidence="3">The sequence shown here is derived from an EMBL/GenBank/DDBJ whole genome shotgun (WGS) entry which is preliminary data.</text>
</comment>
<reference evidence="3" key="1">
    <citation type="submission" date="2020-01" db="EMBL/GenBank/DDBJ databases">
        <authorList>
            <person name="Mishra B."/>
        </authorList>
    </citation>
    <scope>NUCLEOTIDE SEQUENCE [LARGE SCALE GENOMIC DNA]</scope>
</reference>
<dbReference type="Proteomes" id="UP000467841">
    <property type="component" value="Unassembled WGS sequence"/>
</dbReference>
<sequence length="113" mass="12936">MTRKIGLHVLRTLDVRKPCINDCYNGDLSEELILGYAKQTLALKPKKQYVPWVNINVEPLFDNFKDFVPQVCKAYKGKAAHLPKICNSSALLKSPESKMYKLQVSYADEVKNY</sequence>
<organism evidence="3 4">
    <name type="scientific">Microthlaspi erraticum</name>
    <dbReference type="NCBI Taxonomy" id="1685480"/>
    <lineage>
        <taxon>Eukaryota</taxon>
        <taxon>Viridiplantae</taxon>
        <taxon>Streptophyta</taxon>
        <taxon>Embryophyta</taxon>
        <taxon>Tracheophyta</taxon>
        <taxon>Spermatophyta</taxon>
        <taxon>Magnoliopsida</taxon>
        <taxon>eudicotyledons</taxon>
        <taxon>Gunneridae</taxon>
        <taxon>Pentapetalae</taxon>
        <taxon>rosids</taxon>
        <taxon>malvids</taxon>
        <taxon>Brassicales</taxon>
        <taxon>Brassicaceae</taxon>
        <taxon>Coluteocarpeae</taxon>
        <taxon>Microthlaspi</taxon>
    </lineage>
</organism>
<dbReference type="OrthoDB" id="1112253at2759"/>
<dbReference type="InterPro" id="IPR004911">
    <property type="entry name" value="Interferon-induced_GILT"/>
</dbReference>
<evidence type="ECO:0000256" key="2">
    <source>
        <dbReference type="ARBA" id="ARBA00023180"/>
    </source>
</evidence>
<dbReference type="GO" id="GO:0016671">
    <property type="term" value="F:oxidoreductase activity, acting on a sulfur group of donors, disulfide as acceptor"/>
    <property type="evidence" value="ECO:0007669"/>
    <property type="project" value="InterPro"/>
</dbReference>
<evidence type="ECO:0000313" key="4">
    <source>
        <dbReference type="Proteomes" id="UP000467841"/>
    </source>
</evidence>
<dbReference type="PANTHER" id="PTHR13234:SF72">
    <property type="entry name" value="GAMMA INTERFERON RESPONSIVE LYSOSOMAL THIOL (GILT) REDUCTASE FAMILY PROTEIN"/>
    <property type="match status" value="1"/>
</dbReference>
<dbReference type="PANTHER" id="PTHR13234">
    <property type="entry name" value="GAMMA-INTERFERON INDUCIBLE LYSOSOMAL THIOL REDUCTASE GILT"/>
    <property type="match status" value="1"/>
</dbReference>
<proteinExistence type="inferred from homology"/>
<keyword evidence="4" id="KW-1185">Reference proteome</keyword>
<comment type="similarity">
    <text evidence="1">Belongs to the GILT family.</text>
</comment>
<evidence type="ECO:0000256" key="1">
    <source>
        <dbReference type="ARBA" id="ARBA00005679"/>
    </source>
</evidence>